<dbReference type="PROSITE" id="PS50297">
    <property type="entry name" value="ANK_REP_REGION"/>
    <property type="match status" value="3"/>
</dbReference>
<dbReference type="PROSITE" id="PS50088">
    <property type="entry name" value="ANK_REPEAT"/>
    <property type="match status" value="4"/>
</dbReference>
<evidence type="ECO:0000313" key="4">
    <source>
        <dbReference type="EMBL" id="KAK6937474.1"/>
    </source>
</evidence>
<evidence type="ECO:0000256" key="1">
    <source>
        <dbReference type="ARBA" id="ARBA00022737"/>
    </source>
</evidence>
<sequence length="278" mass="29968">MGCTPSELTSLLRLAVGFGSVGVVASLIEASGDVNFRDKDKESLLSLAIMSGDVDVARVLIDSGFSVDSSVDRFWHEAAAIDRVDLMEILYEGFGDADVNCVDLEGRSPIHVAAVNGHVESVRFLDAIARDGKTAFSIAVDKGHNHLFDVLHLSDVLHRCARMDDIHGLMSCLEDGGDVNGRDQNGWTPLHRAAFKGRLESVKTLIDHGAQVDPIDNVGYAPLHYAVEAGHVKIAAYLITHGARANIKSLQAVLPSNLDCFKSHPVLVHPLCSEKELA</sequence>
<evidence type="ECO:0000313" key="5">
    <source>
        <dbReference type="Proteomes" id="UP001370490"/>
    </source>
</evidence>
<feature type="repeat" description="ANK" evidence="3">
    <location>
        <begin position="105"/>
        <end position="125"/>
    </location>
</feature>
<name>A0AAN8VTE8_9MAGN</name>
<keyword evidence="2 3" id="KW-0040">ANK repeat</keyword>
<dbReference type="Proteomes" id="UP001370490">
    <property type="component" value="Unassembled WGS sequence"/>
</dbReference>
<dbReference type="InterPro" id="IPR036770">
    <property type="entry name" value="Ankyrin_rpt-contain_sf"/>
</dbReference>
<evidence type="ECO:0000256" key="3">
    <source>
        <dbReference type="PROSITE-ProRule" id="PRU00023"/>
    </source>
</evidence>
<reference evidence="4 5" key="1">
    <citation type="submission" date="2023-12" db="EMBL/GenBank/DDBJ databases">
        <title>A high-quality genome assembly for Dillenia turbinata (Dilleniales).</title>
        <authorList>
            <person name="Chanderbali A."/>
        </authorList>
    </citation>
    <scope>NUCLEOTIDE SEQUENCE [LARGE SCALE GENOMIC DNA]</scope>
    <source>
        <strain evidence="4">LSX21</strain>
        <tissue evidence="4">Leaf</tissue>
    </source>
</reference>
<dbReference type="AlphaFoldDB" id="A0AAN8VTE8"/>
<dbReference type="SMART" id="SM00248">
    <property type="entry name" value="ANK"/>
    <property type="match status" value="6"/>
</dbReference>
<dbReference type="InterPro" id="IPR002110">
    <property type="entry name" value="Ankyrin_rpt"/>
</dbReference>
<accession>A0AAN8VTE8</accession>
<dbReference type="GO" id="GO:0005634">
    <property type="term" value="C:nucleus"/>
    <property type="evidence" value="ECO:0007669"/>
    <property type="project" value="TreeGrafter"/>
</dbReference>
<dbReference type="EMBL" id="JBAMMX010000006">
    <property type="protein sequence ID" value="KAK6937474.1"/>
    <property type="molecule type" value="Genomic_DNA"/>
</dbReference>
<feature type="repeat" description="ANK" evidence="3">
    <location>
        <begin position="40"/>
        <end position="72"/>
    </location>
</feature>
<dbReference type="InterPro" id="IPR050776">
    <property type="entry name" value="Ank_Repeat/CDKN_Inhibitor"/>
</dbReference>
<comment type="caution">
    <text evidence="4">The sequence shown here is derived from an EMBL/GenBank/DDBJ whole genome shotgun (WGS) entry which is preliminary data.</text>
</comment>
<evidence type="ECO:0000256" key="2">
    <source>
        <dbReference type="ARBA" id="ARBA00023043"/>
    </source>
</evidence>
<dbReference type="SUPFAM" id="SSF48403">
    <property type="entry name" value="Ankyrin repeat"/>
    <property type="match status" value="1"/>
</dbReference>
<keyword evidence="5" id="KW-1185">Reference proteome</keyword>
<dbReference type="PANTHER" id="PTHR24201">
    <property type="entry name" value="ANK_REP_REGION DOMAIN-CONTAINING PROTEIN"/>
    <property type="match status" value="1"/>
</dbReference>
<dbReference type="Gene3D" id="1.25.40.20">
    <property type="entry name" value="Ankyrin repeat-containing domain"/>
    <property type="match status" value="2"/>
</dbReference>
<feature type="repeat" description="ANK" evidence="3">
    <location>
        <begin position="218"/>
        <end position="250"/>
    </location>
</feature>
<protein>
    <submittedName>
        <fullName evidence="4">Ankyrin repeat</fullName>
    </submittedName>
</protein>
<keyword evidence="1" id="KW-0677">Repeat</keyword>
<dbReference type="Pfam" id="PF12796">
    <property type="entry name" value="Ank_2"/>
    <property type="match status" value="2"/>
</dbReference>
<dbReference type="PRINTS" id="PR01415">
    <property type="entry name" value="ANKYRIN"/>
</dbReference>
<proteinExistence type="predicted"/>
<gene>
    <name evidence="4" type="ORF">RJ641_030982</name>
</gene>
<feature type="repeat" description="ANK" evidence="3">
    <location>
        <begin position="185"/>
        <end position="217"/>
    </location>
</feature>
<organism evidence="4 5">
    <name type="scientific">Dillenia turbinata</name>
    <dbReference type="NCBI Taxonomy" id="194707"/>
    <lineage>
        <taxon>Eukaryota</taxon>
        <taxon>Viridiplantae</taxon>
        <taxon>Streptophyta</taxon>
        <taxon>Embryophyta</taxon>
        <taxon>Tracheophyta</taxon>
        <taxon>Spermatophyta</taxon>
        <taxon>Magnoliopsida</taxon>
        <taxon>eudicotyledons</taxon>
        <taxon>Gunneridae</taxon>
        <taxon>Pentapetalae</taxon>
        <taxon>Dilleniales</taxon>
        <taxon>Dilleniaceae</taxon>
        <taxon>Dillenia</taxon>
    </lineage>
</organism>